<dbReference type="SUPFAM" id="SSF47459">
    <property type="entry name" value="HLH, helix-loop-helix DNA-binding domain"/>
    <property type="match status" value="1"/>
</dbReference>
<dbReference type="AlphaFoldDB" id="A0AAW1H9I0"/>
<dbReference type="Pfam" id="PF00010">
    <property type="entry name" value="HLH"/>
    <property type="match status" value="1"/>
</dbReference>
<evidence type="ECO:0000256" key="4">
    <source>
        <dbReference type="ARBA" id="ARBA00023242"/>
    </source>
</evidence>
<dbReference type="SMART" id="SM00353">
    <property type="entry name" value="HLH"/>
    <property type="match status" value="1"/>
</dbReference>
<protein>
    <recommendedName>
        <fullName evidence="7">BHLH domain-containing protein</fullName>
    </recommendedName>
</protein>
<feature type="coiled-coil region" evidence="5">
    <location>
        <begin position="134"/>
        <end position="161"/>
    </location>
</feature>
<evidence type="ECO:0000256" key="1">
    <source>
        <dbReference type="ARBA" id="ARBA00004123"/>
    </source>
</evidence>
<dbReference type="InterPro" id="IPR015660">
    <property type="entry name" value="MASH1/Ascl1a-like"/>
</dbReference>
<evidence type="ECO:0000313" key="9">
    <source>
        <dbReference type="Proteomes" id="UP001443914"/>
    </source>
</evidence>
<dbReference type="PANTHER" id="PTHR13935:SF155">
    <property type="entry name" value="TRANSCRIPTION FACTOR BHLH120-LIKE"/>
    <property type="match status" value="1"/>
</dbReference>
<dbReference type="EMBL" id="JBDFQZ010000012">
    <property type="protein sequence ID" value="KAK9672708.1"/>
    <property type="molecule type" value="Genomic_DNA"/>
</dbReference>
<keyword evidence="4" id="KW-0539">Nucleus</keyword>
<dbReference type="GO" id="GO:0046983">
    <property type="term" value="F:protein dimerization activity"/>
    <property type="evidence" value="ECO:0007669"/>
    <property type="project" value="InterPro"/>
</dbReference>
<feature type="compositionally biased region" description="Polar residues" evidence="6">
    <location>
        <begin position="1"/>
        <end position="19"/>
    </location>
</feature>
<evidence type="ECO:0000256" key="2">
    <source>
        <dbReference type="ARBA" id="ARBA00023015"/>
    </source>
</evidence>
<dbReference type="GO" id="GO:0090575">
    <property type="term" value="C:RNA polymerase II transcription regulator complex"/>
    <property type="evidence" value="ECO:0007669"/>
    <property type="project" value="TreeGrafter"/>
</dbReference>
<organism evidence="8 9">
    <name type="scientific">Saponaria officinalis</name>
    <name type="common">Common soapwort</name>
    <name type="synonym">Lychnis saponaria</name>
    <dbReference type="NCBI Taxonomy" id="3572"/>
    <lineage>
        <taxon>Eukaryota</taxon>
        <taxon>Viridiplantae</taxon>
        <taxon>Streptophyta</taxon>
        <taxon>Embryophyta</taxon>
        <taxon>Tracheophyta</taxon>
        <taxon>Spermatophyta</taxon>
        <taxon>Magnoliopsida</taxon>
        <taxon>eudicotyledons</taxon>
        <taxon>Gunneridae</taxon>
        <taxon>Pentapetalae</taxon>
        <taxon>Caryophyllales</taxon>
        <taxon>Caryophyllaceae</taxon>
        <taxon>Caryophylleae</taxon>
        <taxon>Saponaria</taxon>
    </lineage>
</organism>
<evidence type="ECO:0000259" key="7">
    <source>
        <dbReference type="PROSITE" id="PS50888"/>
    </source>
</evidence>
<evidence type="ECO:0000256" key="3">
    <source>
        <dbReference type="ARBA" id="ARBA00023163"/>
    </source>
</evidence>
<dbReference type="GO" id="GO:0000981">
    <property type="term" value="F:DNA-binding transcription factor activity, RNA polymerase II-specific"/>
    <property type="evidence" value="ECO:0007669"/>
    <property type="project" value="TreeGrafter"/>
</dbReference>
<feature type="compositionally biased region" description="Low complexity" evidence="6">
    <location>
        <begin position="71"/>
        <end position="86"/>
    </location>
</feature>
<dbReference type="PANTHER" id="PTHR13935">
    <property type="entry name" value="ACHAETE-SCUTE TRANSCRIPTION FACTOR-RELATED"/>
    <property type="match status" value="1"/>
</dbReference>
<dbReference type="GO" id="GO:0000977">
    <property type="term" value="F:RNA polymerase II transcription regulatory region sequence-specific DNA binding"/>
    <property type="evidence" value="ECO:0007669"/>
    <property type="project" value="TreeGrafter"/>
</dbReference>
<dbReference type="PROSITE" id="PS50888">
    <property type="entry name" value="BHLH"/>
    <property type="match status" value="1"/>
</dbReference>
<reference evidence="8" key="1">
    <citation type="submission" date="2024-03" db="EMBL/GenBank/DDBJ databases">
        <title>WGS assembly of Saponaria officinalis var. Norfolk2.</title>
        <authorList>
            <person name="Jenkins J."/>
            <person name="Shu S."/>
            <person name="Grimwood J."/>
            <person name="Barry K."/>
            <person name="Goodstein D."/>
            <person name="Schmutz J."/>
            <person name="Leebens-Mack J."/>
            <person name="Osbourn A."/>
        </authorList>
    </citation>
    <scope>NUCLEOTIDE SEQUENCE [LARGE SCALE GENOMIC DNA]</scope>
    <source>
        <strain evidence="8">JIC</strain>
    </source>
</reference>
<name>A0AAW1H9I0_SAPOF</name>
<dbReference type="CDD" id="cd18914">
    <property type="entry name" value="bHLH_AtORG2_like"/>
    <property type="match status" value="1"/>
</dbReference>
<keyword evidence="9" id="KW-1185">Reference proteome</keyword>
<dbReference type="Proteomes" id="UP001443914">
    <property type="component" value="Unassembled WGS sequence"/>
</dbReference>
<comment type="caution">
    <text evidence="8">The sequence shown here is derived from an EMBL/GenBank/DDBJ whole genome shotgun (WGS) entry which is preliminary data.</text>
</comment>
<accession>A0AAW1H9I0</accession>
<gene>
    <name evidence="8" type="ORF">RND81_12G118800</name>
</gene>
<dbReference type="InterPro" id="IPR036638">
    <property type="entry name" value="HLH_DNA-bd_sf"/>
</dbReference>
<sequence>MFPNQTTGLMSFQNNNNVEGDQINEENNNNYNLDKIWMENCGVLAEVGALDPSNNSNKDGRGRGRGRGRKSSTNINSSSNNPGSSNIEDAQQRKMIHREIERQRRQEMSDLCASLRSTLPTEYIKGKRATSDHLAGAVNYIKDLEKNVKELSNKRDQLRTSIESTSFKHEGGGVGGSMSYSTPPCPGTVVMLPRLGGLDIEINVGYDNQGFSLSTALQVILDEGLDIASYTSTKVDDRLVHNIVCEVNDMACIDIDGLHHRLIFLVC</sequence>
<dbReference type="InterPro" id="IPR011598">
    <property type="entry name" value="bHLH_dom"/>
</dbReference>
<dbReference type="Gene3D" id="4.10.280.10">
    <property type="entry name" value="Helix-loop-helix DNA-binding domain"/>
    <property type="match status" value="1"/>
</dbReference>
<evidence type="ECO:0000256" key="5">
    <source>
        <dbReference type="SAM" id="Coils"/>
    </source>
</evidence>
<keyword evidence="2" id="KW-0805">Transcription regulation</keyword>
<feature type="domain" description="BHLH" evidence="7">
    <location>
        <begin position="92"/>
        <end position="144"/>
    </location>
</feature>
<keyword evidence="5" id="KW-0175">Coiled coil</keyword>
<feature type="region of interest" description="Disordered" evidence="6">
    <location>
        <begin position="48"/>
        <end position="90"/>
    </location>
</feature>
<evidence type="ECO:0000256" key="6">
    <source>
        <dbReference type="SAM" id="MobiDB-lite"/>
    </source>
</evidence>
<comment type="subcellular location">
    <subcellularLocation>
        <location evidence="1">Nucleus</location>
    </subcellularLocation>
</comment>
<feature type="region of interest" description="Disordered" evidence="6">
    <location>
        <begin position="1"/>
        <end position="26"/>
    </location>
</feature>
<proteinExistence type="predicted"/>
<keyword evidence="3" id="KW-0804">Transcription</keyword>
<evidence type="ECO:0000313" key="8">
    <source>
        <dbReference type="EMBL" id="KAK9672708.1"/>
    </source>
</evidence>